<name>A0A6J0SKA7_9SAUR</name>
<dbReference type="PANTHER" id="PTHR34479">
    <property type="entry name" value="COILED-COIL DOMAIN-CONTAINING PROTEIN 30"/>
    <property type="match status" value="1"/>
</dbReference>
<reference evidence="3" key="1">
    <citation type="submission" date="2025-08" db="UniProtKB">
        <authorList>
            <consortium name="RefSeq"/>
        </authorList>
    </citation>
    <scope>IDENTIFICATION</scope>
</reference>
<sequence>MLAQEGLLSIACSSHSEQVAYLPVERSRLLGKIEALEQKLGSPCCLGHFCAARLQSRDEELAGKGARQEQAERDLDEAPHWLPVARDSIQDPMGEPGTPDVEQSRPAPFVTDCLPEETEAGKSNGKWHADSTLTWHLLRPADARLRPTGIRSMLMMVLCSDFTQRLSGCPQLMASDCLSKCVRCRRPQRPAPFWMKRSQRY</sequence>
<keyword evidence="2" id="KW-1185">Reference proteome</keyword>
<dbReference type="OrthoDB" id="9049779at2759"/>
<protein>
    <submittedName>
        <fullName evidence="3">Uncharacterized protein</fullName>
    </submittedName>
</protein>
<evidence type="ECO:0000313" key="3">
    <source>
        <dbReference type="RefSeq" id="XP_020636806.2"/>
    </source>
</evidence>
<dbReference type="InterPro" id="IPR052825">
    <property type="entry name" value="CCD-Prefoldin_beta-like"/>
</dbReference>
<evidence type="ECO:0000313" key="2">
    <source>
        <dbReference type="Proteomes" id="UP001652642"/>
    </source>
</evidence>
<accession>A0A6J0SKA7</accession>
<evidence type="ECO:0000256" key="1">
    <source>
        <dbReference type="SAM" id="MobiDB-lite"/>
    </source>
</evidence>
<organism evidence="2 3">
    <name type="scientific">Pogona vitticeps</name>
    <name type="common">central bearded dragon</name>
    <dbReference type="NCBI Taxonomy" id="103695"/>
    <lineage>
        <taxon>Eukaryota</taxon>
        <taxon>Metazoa</taxon>
        <taxon>Chordata</taxon>
        <taxon>Craniata</taxon>
        <taxon>Vertebrata</taxon>
        <taxon>Euteleostomi</taxon>
        <taxon>Lepidosauria</taxon>
        <taxon>Squamata</taxon>
        <taxon>Bifurcata</taxon>
        <taxon>Unidentata</taxon>
        <taxon>Episquamata</taxon>
        <taxon>Toxicofera</taxon>
        <taxon>Iguania</taxon>
        <taxon>Acrodonta</taxon>
        <taxon>Agamidae</taxon>
        <taxon>Amphibolurinae</taxon>
        <taxon>Pogona</taxon>
    </lineage>
</organism>
<dbReference type="GeneID" id="110072628"/>
<feature type="region of interest" description="Disordered" evidence="1">
    <location>
        <begin position="88"/>
        <end position="108"/>
    </location>
</feature>
<dbReference type="RefSeq" id="XP_020636806.2">
    <property type="nucleotide sequence ID" value="XM_020781147.2"/>
</dbReference>
<gene>
    <name evidence="3" type="primary">LOC110072628</name>
</gene>
<dbReference type="AlphaFoldDB" id="A0A6J0SKA7"/>
<dbReference type="KEGG" id="pvt:110072628"/>
<proteinExistence type="predicted"/>
<dbReference type="PANTHER" id="PTHR34479:SF1">
    <property type="entry name" value="COILED-COIL DOMAIN-CONTAINING PROTEIN 30"/>
    <property type="match status" value="1"/>
</dbReference>
<dbReference type="InParanoid" id="A0A6J0SKA7"/>
<dbReference type="Proteomes" id="UP001652642">
    <property type="component" value="Chromosome 7"/>
</dbReference>